<organism evidence="1 2">
    <name type="scientific">Enterococcus dispar ATCC 51266</name>
    <dbReference type="NCBI Taxonomy" id="1139219"/>
    <lineage>
        <taxon>Bacteria</taxon>
        <taxon>Bacillati</taxon>
        <taxon>Bacillota</taxon>
        <taxon>Bacilli</taxon>
        <taxon>Lactobacillales</taxon>
        <taxon>Enterococcaceae</taxon>
        <taxon>Enterococcus</taxon>
    </lineage>
</organism>
<dbReference type="AlphaFoldDB" id="S0K151"/>
<dbReference type="HOGENOM" id="CLU_221066_0_0_9"/>
<accession>S0K151</accession>
<evidence type="ECO:0000313" key="1">
    <source>
        <dbReference type="EMBL" id="EOT38247.1"/>
    </source>
</evidence>
<keyword evidence="2" id="KW-1185">Reference proteome</keyword>
<gene>
    <name evidence="1" type="ORF">OMK_02515</name>
</gene>
<protein>
    <submittedName>
        <fullName evidence="1">Uncharacterized protein</fullName>
    </submittedName>
</protein>
<evidence type="ECO:0000313" key="2">
    <source>
        <dbReference type="Proteomes" id="UP000014127"/>
    </source>
</evidence>
<dbReference type="Proteomes" id="UP000014127">
    <property type="component" value="Unassembled WGS sequence"/>
</dbReference>
<proteinExistence type="predicted"/>
<name>S0K151_9ENTE</name>
<sequence length="31" mass="3515">MIIKMIVGALFFLMTLLLGYLLGERSAKEDK</sequence>
<comment type="caution">
    <text evidence="1">The sequence shown here is derived from an EMBL/GenBank/DDBJ whole genome shotgun (WGS) entry which is preliminary data.</text>
</comment>
<reference evidence="1 2" key="1">
    <citation type="submission" date="2013-03" db="EMBL/GenBank/DDBJ databases">
        <title>The Genome Sequence of Enterococcus dispar ATCC_51266 (Illumina only assembly).</title>
        <authorList>
            <consortium name="The Broad Institute Genomics Platform"/>
            <consortium name="The Broad Institute Genome Sequencing Center for Infectious Disease"/>
            <person name="Earl A."/>
            <person name="Russ C."/>
            <person name="Gilmore M."/>
            <person name="Surin D."/>
            <person name="Walker B."/>
            <person name="Young S."/>
            <person name="Zeng Q."/>
            <person name="Gargeya S."/>
            <person name="Fitzgerald M."/>
            <person name="Haas B."/>
            <person name="Abouelleil A."/>
            <person name="Allen A.W."/>
            <person name="Alvarado L."/>
            <person name="Arachchi H.M."/>
            <person name="Berlin A.M."/>
            <person name="Chapman S.B."/>
            <person name="Gainer-Dewar J."/>
            <person name="Goldberg J."/>
            <person name="Griggs A."/>
            <person name="Gujja S."/>
            <person name="Hansen M."/>
            <person name="Howarth C."/>
            <person name="Imamovic A."/>
            <person name="Ireland A."/>
            <person name="Larimer J."/>
            <person name="McCowan C."/>
            <person name="Murphy C."/>
            <person name="Pearson M."/>
            <person name="Poon T.W."/>
            <person name="Priest M."/>
            <person name="Roberts A."/>
            <person name="Saif S."/>
            <person name="Shea T."/>
            <person name="Sisk P."/>
            <person name="Sykes S."/>
            <person name="Wortman J."/>
            <person name="Nusbaum C."/>
            <person name="Birren B."/>
        </authorList>
    </citation>
    <scope>NUCLEOTIDE SEQUENCE [LARGE SCALE GENOMIC DNA]</scope>
    <source>
        <strain evidence="1 2">ATCC 51266</strain>
    </source>
</reference>
<dbReference type="EMBL" id="AHYR01000013">
    <property type="protein sequence ID" value="EOT38247.1"/>
    <property type="molecule type" value="Genomic_DNA"/>
</dbReference>